<dbReference type="AlphaFoldDB" id="X8J6E3"/>
<dbReference type="Gene3D" id="1.25.40.10">
    <property type="entry name" value="Tetratricopeptide repeat domain"/>
    <property type="match status" value="4"/>
</dbReference>
<keyword evidence="1" id="KW-0802">TPR repeat</keyword>
<dbReference type="OrthoDB" id="9991317at2759"/>
<gene>
    <name evidence="3" type="ORF">RSOL_199050</name>
</gene>
<protein>
    <submittedName>
        <fullName evidence="3">Aromatic di-alanine and TPR containing protein</fullName>
    </submittedName>
</protein>
<dbReference type="Pfam" id="PF12770">
    <property type="entry name" value="CHAT"/>
    <property type="match status" value="1"/>
</dbReference>
<dbReference type="PROSITE" id="PS50005">
    <property type="entry name" value="TPR"/>
    <property type="match status" value="1"/>
</dbReference>
<feature type="domain" description="CHAT" evidence="2">
    <location>
        <begin position="797"/>
        <end position="1058"/>
    </location>
</feature>
<dbReference type="EMBL" id="JATN01000322">
    <property type="protein sequence ID" value="EUC56806.1"/>
    <property type="molecule type" value="Genomic_DNA"/>
</dbReference>
<name>X8J6E3_9AGAM</name>
<proteinExistence type="predicted"/>
<feature type="non-terminal residue" evidence="3">
    <location>
        <position position="1058"/>
    </location>
</feature>
<accession>X8J6E3</accession>
<dbReference type="InterPro" id="IPR024983">
    <property type="entry name" value="CHAT_dom"/>
</dbReference>
<comment type="caution">
    <text evidence="3">The sequence shown here is derived from an EMBL/GenBank/DDBJ whole genome shotgun (WGS) entry which is preliminary data.</text>
</comment>
<evidence type="ECO:0000313" key="4">
    <source>
        <dbReference type="Proteomes" id="UP000030108"/>
    </source>
</evidence>
<evidence type="ECO:0000256" key="1">
    <source>
        <dbReference type="PROSITE-ProRule" id="PRU00339"/>
    </source>
</evidence>
<dbReference type="PANTHER" id="PTHR19959:SF119">
    <property type="entry name" value="FUNGAL LIPASE-LIKE DOMAIN-CONTAINING PROTEIN"/>
    <property type="match status" value="1"/>
</dbReference>
<organism evidence="3 4">
    <name type="scientific">Rhizoctonia solani AG-3 Rhs1AP</name>
    <dbReference type="NCBI Taxonomy" id="1086054"/>
    <lineage>
        <taxon>Eukaryota</taxon>
        <taxon>Fungi</taxon>
        <taxon>Dikarya</taxon>
        <taxon>Basidiomycota</taxon>
        <taxon>Agaricomycotina</taxon>
        <taxon>Agaricomycetes</taxon>
        <taxon>Cantharellales</taxon>
        <taxon>Ceratobasidiaceae</taxon>
        <taxon>Rhizoctonia</taxon>
    </lineage>
</organism>
<dbReference type="Proteomes" id="UP000030108">
    <property type="component" value="Unassembled WGS sequence"/>
</dbReference>
<dbReference type="InterPro" id="IPR011990">
    <property type="entry name" value="TPR-like_helical_dom_sf"/>
</dbReference>
<dbReference type="SUPFAM" id="SSF48452">
    <property type="entry name" value="TPR-like"/>
    <property type="match status" value="1"/>
</dbReference>
<dbReference type="SUPFAM" id="SSF81901">
    <property type="entry name" value="HCP-like"/>
    <property type="match status" value="2"/>
</dbReference>
<evidence type="ECO:0000259" key="2">
    <source>
        <dbReference type="Pfam" id="PF12770"/>
    </source>
</evidence>
<feature type="repeat" description="TPR" evidence="1">
    <location>
        <begin position="99"/>
        <end position="132"/>
    </location>
</feature>
<sequence>MPDWFEYLGMTCAHRFQRLGKLDDLENAITLQSRALALAPDGHSRLSAILVNLGISCKNRFKRLGDLGDLEKAIKYQSRALALTPEDHPRLLPGLANLGVSYYGRFQSLGELGDLEKAIEYESRALTLTPDGHPDLSGWLTNLGLSHSSRYERLGELGDLEKAIKYQSYALALTPHDHPYLSGRLANLGISHNRQFECLGGLDDLEKAIEYESHALALTPDGHPDLPLTLASLGSSHESRFERLGELGDLEKTIKYQSHALALTPDGHPDLPLTLASLGSSHESRFERLGELDDLEKAIEYESRALALTPDDHPRLSTRLSNLAQAYNSRFKRLGELNDLEIALKHQQHVLALTPPGHPELSTRFARLGASHIGQYERLKKLVDLDRAIEYQLCALDLTPDGHPDLSTLVANLGLSYITRFEHLNTLGDLEKAIAYQSRALALTPDGHPHLPAMLANLGVFHSSRYERLGDLGDLEKEVECNVCALEIATRDNPQLCQTYFNLALSYAHYYEHTNTPSHLQDSLHFFRMACKSTIGAPRDKFRFARQWAIHASTYSSLNRIEAYQTTIDLLPQFIRLGATINQRYQDLSEAQTLAVDAAVAAIASANYDLALEWLEHARCIVWNQSLMLRSPLDQLQASHPALATRLQTVATKLHSAGSESRQPRALLLSGLEIDEQVAQEHRRLAKEYDELITQARTFPGFEEFLLPIKLNQLLLAARNGPIVVINCHLSRSDALIIVPGQDNVNHIPLPNFSNHKAQYARSQIDISIDSQRLKERTVTRRPAVDDDQNSEFGSVLADLWNHVVKPVLDFLGFTNRVPVGDLPHITWCPTGAMSFLPLHAAGDYDQPHSRVFDYVISSYTPTLAALLESTPSLLSRDTRVLAIGQAATPGHAPLAGTTEELACVKSRTQGKVEYSQLIDDQATTIANVSDATQSGFFLHDGVLDLASINRQSLKGKGLAFLSACQTATGDEQLPDEAVHLASGILMAGYASVIATMWSVNDSDAPLVADKIYSELMTDGKLGNGEAGKALHNAVAVLRSKVGENEFGRWVPYIHMGS</sequence>
<dbReference type="InterPro" id="IPR019734">
    <property type="entry name" value="TPR_rpt"/>
</dbReference>
<evidence type="ECO:0000313" key="3">
    <source>
        <dbReference type="EMBL" id="EUC56806.1"/>
    </source>
</evidence>
<dbReference type="PANTHER" id="PTHR19959">
    <property type="entry name" value="KINESIN LIGHT CHAIN"/>
    <property type="match status" value="1"/>
</dbReference>
<reference evidence="4" key="1">
    <citation type="journal article" date="2014" name="Genome Announc.">
        <title>Draft genome sequence of the plant-pathogenic soil fungus Rhizoctonia solani anastomosis group 3 strain Rhs1AP.</title>
        <authorList>
            <person name="Cubeta M.A."/>
            <person name="Thomas E."/>
            <person name="Dean R.A."/>
            <person name="Jabaji S."/>
            <person name="Neate S.M."/>
            <person name="Tavantzis S."/>
            <person name="Toda T."/>
            <person name="Vilgalys R."/>
            <person name="Bharathan N."/>
            <person name="Fedorova-Abrams N."/>
            <person name="Pakala S.B."/>
            <person name="Pakala S.M."/>
            <person name="Zafar N."/>
            <person name="Joardar V."/>
            <person name="Losada L."/>
            <person name="Nierman W.C."/>
        </authorList>
    </citation>
    <scope>NUCLEOTIDE SEQUENCE [LARGE SCALE GENOMIC DNA]</scope>
    <source>
        <strain evidence="4">AG-3</strain>
    </source>
</reference>